<evidence type="ECO:0000313" key="2">
    <source>
        <dbReference type="EMBL" id="ORW19660.1"/>
    </source>
</evidence>
<evidence type="ECO:0000256" key="1">
    <source>
        <dbReference type="SAM" id="SignalP"/>
    </source>
</evidence>
<evidence type="ECO:0000313" key="3">
    <source>
        <dbReference type="Proteomes" id="UP000193108"/>
    </source>
</evidence>
<feature type="chain" id="PRO_5010878208" description="Intersectin-EH binding protein Ibp1" evidence="1">
    <location>
        <begin position="30"/>
        <end position="85"/>
    </location>
</feature>
<reference evidence="2 3" key="1">
    <citation type="submission" date="2016-01" db="EMBL/GenBank/DDBJ databases">
        <title>The new phylogeny of the genus Mycobacterium.</title>
        <authorList>
            <person name="Tarcisio F."/>
            <person name="Conor M."/>
            <person name="Antonella G."/>
            <person name="Elisabetta G."/>
            <person name="Giulia F.S."/>
            <person name="Sara T."/>
            <person name="Anna F."/>
            <person name="Clotilde B."/>
            <person name="Roberto B."/>
            <person name="Veronica D.S."/>
            <person name="Fabio R."/>
            <person name="Monica P."/>
            <person name="Olivier J."/>
            <person name="Enrico T."/>
            <person name="Nicola S."/>
        </authorList>
    </citation>
    <scope>NUCLEOTIDE SEQUENCE [LARGE SCALE GENOMIC DNA]</scope>
    <source>
        <strain evidence="2 3">DSM 44164</strain>
    </source>
</reference>
<gene>
    <name evidence="2" type="ORF">AWC18_13915</name>
</gene>
<dbReference type="RefSeq" id="WP_064998279.1">
    <property type="nucleotide sequence ID" value="NZ_LQPI01000049.1"/>
</dbReference>
<keyword evidence="3" id="KW-1185">Reference proteome</keyword>
<name>A0A1X1Z8X1_MYCNO</name>
<keyword evidence="1" id="KW-0732">Signal</keyword>
<protein>
    <recommendedName>
        <fullName evidence="4">Intersectin-EH binding protein Ibp1</fullName>
    </recommendedName>
</protein>
<proteinExistence type="predicted"/>
<evidence type="ECO:0008006" key="4">
    <source>
        <dbReference type="Google" id="ProtNLM"/>
    </source>
</evidence>
<dbReference type="AlphaFoldDB" id="A0A1X1Z8X1"/>
<dbReference type="Proteomes" id="UP000193108">
    <property type="component" value="Unassembled WGS sequence"/>
</dbReference>
<comment type="caution">
    <text evidence="2">The sequence shown here is derived from an EMBL/GenBank/DDBJ whole genome shotgun (WGS) entry which is preliminary data.</text>
</comment>
<sequence>MRSALVTALSVTATLAAAAGIGLASPAQAGTALCYDERLCGDLGDVSYCPDSGKMVGPFAPCPSLVTGPYAPGGLRPNAGLSSPD</sequence>
<feature type="signal peptide" evidence="1">
    <location>
        <begin position="1"/>
        <end position="29"/>
    </location>
</feature>
<accession>A0A1X1Z8X1</accession>
<dbReference type="EMBL" id="LQPI01000049">
    <property type="protein sequence ID" value="ORW19660.1"/>
    <property type="molecule type" value="Genomic_DNA"/>
</dbReference>
<organism evidence="2 3">
    <name type="scientific">Mycolicibacter nonchromogenicus</name>
    <name type="common">Mycobacterium nonchromogenicum</name>
    <dbReference type="NCBI Taxonomy" id="1782"/>
    <lineage>
        <taxon>Bacteria</taxon>
        <taxon>Bacillati</taxon>
        <taxon>Actinomycetota</taxon>
        <taxon>Actinomycetes</taxon>
        <taxon>Mycobacteriales</taxon>
        <taxon>Mycobacteriaceae</taxon>
        <taxon>Mycolicibacter</taxon>
    </lineage>
</organism>